<proteinExistence type="inferred from homology"/>
<gene>
    <name evidence="6" type="ORF">METZ01_LOCUS15933</name>
</gene>
<dbReference type="AlphaFoldDB" id="A0A381PA46"/>
<protein>
    <recommendedName>
        <fullName evidence="7">Dimethylglycine dehydrogenase</fullName>
    </recommendedName>
</protein>
<dbReference type="InterPro" id="IPR028896">
    <property type="entry name" value="GcvT/YgfZ/DmdA"/>
</dbReference>
<evidence type="ECO:0008006" key="7">
    <source>
        <dbReference type="Google" id="ProtNLM"/>
    </source>
</evidence>
<dbReference type="InterPro" id="IPR036188">
    <property type="entry name" value="FAD/NAD-bd_sf"/>
</dbReference>
<dbReference type="InterPro" id="IPR006222">
    <property type="entry name" value="GCVT_N"/>
</dbReference>
<dbReference type="SUPFAM" id="SSF54373">
    <property type="entry name" value="FAD-linked reductases, C-terminal domain"/>
    <property type="match status" value="1"/>
</dbReference>
<sequence>MRTQARLVVIGGGISGCSLLYHLTKLGWTDVVLVEKNELTSGSTWMAAGNVVQWAPNRSTSRLLQYSISLYQSLEAETGQETGWRTTGSLRLATTADRMDEYRHVLSKDRTLGIASSLVSAEEAQELFPFMEMDGLVGAMHHELDGHCDPAGTTNALARGARQAGAQIYRFNRVTDLSRADGGEWVVHTEKGDITCEVVVNAGGLWADRVGAMAGVHVPAIAMQHHHLLFEDLPEIEALDDELISLRDPDVPFYLRREGNGLLVGPYESDCKAWSPDGVAWDWAQQDLPADLERIQEYILNLMDRVPILQDAGLKHICNGPITYTPDGNQLLGPVYGVPNFYCLAGCNFGIAQAGGVGKYLAEWIVEGEPSIDLNSLDPRRFGNWTSKAYTFAKAHEAYRLQYQLSIPDTERDAGRPVKTPPIYDLQKAQGAVFGSRYGWERPNWFAPEGVEPFDRLSFRRGTNYFEHVGRECLAARDGVAVYENSAFAKYLVSGSGSASFLDRLTCGRLPKLGRVGYNLMLTPKGFVSDDMTMTRLDEDSFYVVAPAASELLLLQHMEDHLPPDGSVTVENVTNRYGVLAVVGPQSRALLSRLTDTDLSSEHFSYLSWQDIHVGGAPARALRLNFVGELGWELHHEMIYQRSIYQQIMEAGQELGLVNCGMRAVLGSMRLEKGYVLAPDICGEETPLQAGLEFFVKFDKGDFIGRAALEEQKTCGVPTRLVTLVVEAGDADACGEESIWNGDDMVGRVTSGGWGHRVGASLALGYIDSELSEPGTRVAVEILDEKRLATVVRTPHYDPENTKVRA</sequence>
<feature type="domain" description="FAD dependent oxidoreductase central" evidence="5">
    <location>
        <begin position="367"/>
        <end position="420"/>
    </location>
</feature>
<dbReference type="InterPro" id="IPR006076">
    <property type="entry name" value="FAD-dep_OxRdtase"/>
</dbReference>
<dbReference type="PANTHER" id="PTHR43757:SF2">
    <property type="entry name" value="AMINOMETHYLTRANSFERASE, MITOCHONDRIAL"/>
    <property type="match status" value="1"/>
</dbReference>
<evidence type="ECO:0000259" key="4">
    <source>
        <dbReference type="Pfam" id="PF08669"/>
    </source>
</evidence>
<dbReference type="Gene3D" id="3.30.9.10">
    <property type="entry name" value="D-Amino Acid Oxidase, subunit A, domain 2"/>
    <property type="match status" value="1"/>
</dbReference>
<dbReference type="SUPFAM" id="SSF103025">
    <property type="entry name" value="Folate-binding domain"/>
    <property type="match status" value="1"/>
</dbReference>
<feature type="domain" description="GCVT N-terminal" evidence="3">
    <location>
        <begin position="423"/>
        <end position="700"/>
    </location>
</feature>
<dbReference type="GO" id="GO:0005739">
    <property type="term" value="C:mitochondrion"/>
    <property type="evidence" value="ECO:0007669"/>
    <property type="project" value="TreeGrafter"/>
</dbReference>
<evidence type="ECO:0000259" key="5">
    <source>
        <dbReference type="Pfam" id="PF16350"/>
    </source>
</evidence>
<evidence type="ECO:0000259" key="2">
    <source>
        <dbReference type="Pfam" id="PF01266"/>
    </source>
</evidence>
<dbReference type="EMBL" id="UINC01000907">
    <property type="protein sequence ID" value="SUZ63079.1"/>
    <property type="molecule type" value="Genomic_DNA"/>
</dbReference>
<accession>A0A381PA46</accession>
<feature type="domain" description="FAD dependent oxidoreductase" evidence="2">
    <location>
        <begin position="7"/>
        <end position="364"/>
    </location>
</feature>
<evidence type="ECO:0000313" key="6">
    <source>
        <dbReference type="EMBL" id="SUZ63079.1"/>
    </source>
</evidence>
<dbReference type="Pfam" id="PF01266">
    <property type="entry name" value="DAO"/>
    <property type="match status" value="1"/>
</dbReference>
<dbReference type="Gene3D" id="2.40.30.110">
    <property type="entry name" value="Aminomethyltransferase beta-barrel domains"/>
    <property type="match status" value="1"/>
</dbReference>
<dbReference type="InterPro" id="IPR013977">
    <property type="entry name" value="GcvT_C"/>
</dbReference>
<dbReference type="Pfam" id="PF01571">
    <property type="entry name" value="GCV_T"/>
    <property type="match status" value="1"/>
</dbReference>
<dbReference type="SUPFAM" id="SSF101790">
    <property type="entry name" value="Aminomethyltransferase beta-barrel domain"/>
    <property type="match status" value="1"/>
</dbReference>
<feature type="domain" description="Aminomethyltransferase C-terminal" evidence="4">
    <location>
        <begin position="720"/>
        <end position="798"/>
    </location>
</feature>
<dbReference type="Gene3D" id="3.50.50.60">
    <property type="entry name" value="FAD/NAD(P)-binding domain"/>
    <property type="match status" value="1"/>
</dbReference>
<dbReference type="InterPro" id="IPR029043">
    <property type="entry name" value="GcvT/YgfZ_C"/>
</dbReference>
<dbReference type="SUPFAM" id="SSF51905">
    <property type="entry name" value="FAD/NAD(P)-binding domain"/>
    <property type="match status" value="1"/>
</dbReference>
<dbReference type="Pfam" id="PF16350">
    <property type="entry name" value="FAO_M"/>
    <property type="match status" value="1"/>
</dbReference>
<dbReference type="PROSITE" id="PS51257">
    <property type="entry name" value="PROKAR_LIPOPROTEIN"/>
    <property type="match status" value="1"/>
</dbReference>
<evidence type="ECO:0000256" key="1">
    <source>
        <dbReference type="ARBA" id="ARBA00008609"/>
    </source>
</evidence>
<dbReference type="Gene3D" id="3.30.70.1400">
    <property type="entry name" value="Aminomethyltransferase beta-barrel domains"/>
    <property type="match status" value="1"/>
</dbReference>
<evidence type="ECO:0000259" key="3">
    <source>
        <dbReference type="Pfam" id="PF01571"/>
    </source>
</evidence>
<dbReference type="Pfam" id="PF08669">
    <property type="entry name" value="GCV_T_C"/>
    <property type="match status" value="1"/>
</dbReference>
<dbReference type="Gene3D" id="3.30.1360.120">
    <property type="entry name" value="Probable tRNA modification gtpase trme, domain 1"/>
    <property type="match status" value="1"/>
</dbReference>
<dbReference type="InterPro" id="IPR032503">
    <property type="entry name" value="FAO_M"/>
</dbReference>
<comment type="similarity">
    <text evidence="1">Belongs to the GcvT family.</text>
</comment>
<name>A0A381PA46_9ZZZZ</name>
<organism evidence="6">
    <name type="scientific">marine metagenome</name>
    <dbReference type="NCBI Taxonomy" id="408172"/>
    <lineage>
        <taxon>unclassified sequences</taxon>
        <taxon>metagenomes</taxon>
        <taxon>ecological metagenomes</taxon>
    </lineage>
</organism>
<dbReference type="InterPro" id="IPR027266">
    <property type="entry name" value="TrmE/GcvT-like"/>
</dbReference>
<dbReference type="PANTHER" id="PTHR43757">
    <property type="entry name" value="AMINOMETHYLTRANSFERASE"/>
    <property type="match status" value="1"/>
</dbReference>
<reference evidence="6" key="1">
    <citation type="submission" date="2018-05" db="EMBL/GenBank/DDBJ databases">
        <authorList>
            <person name="Lanie J.A."/>
            <person name="Ng W.-L."/>
            <person name="Kazmierczak K.M."/>
            <person name="Andrzejewski T.M."/>
            <person name="Davidsen T.M."/>
            <person name="Wayne K.J."/>
            <person name="Tettelin H."/>
            <person name="Glass J.I."/>
            <person name="Rusch D."/>
            <person name="Podicherti R."/>
            <person name="Tsui H.-C.T."/>
            <person name="Winkler M.E."/>
        </authorList>
    </citation>
    <scope>NUCLEOTIDE SEQUENCE</scope>
</reference>